<dbReference type="Proteomes" id="UP001206572">
    <property type="component" value="Unassembled WGS sequence"/>
</dbReference>
<dbReference type="PANTHER" id="PTHR40590:SF1">
    <property type="entry name" value="CYTOPLASMIC PROTEIN"/>
    <property type="match status" value="1"/>
</dbReference>
<keyword evidence="1" id="KW-0732">Signal</keyword>
<evidence type="ECO:0000313" key="2">
    <source>
        <dbReference type="EMBL" id="MCS0596102.1"/>
    </source>
</evidence>
<evidence type="ECO:0000256" key="1">
    <source>
        <dbReference type="SAM" id="SignalP"/>
    </source>
</evidence>
<comment type="caution">
    <text evidence="2">The sequence shown here is derived from an EMBL/GenBank/DDBJ whole genome shotgun (WGS) entry which is preliminary data.</text>
</comment>
<feature type="chain" id="PRO_5046429249" evidence="1">
    <location>
        <begin position="22"/>
        <end position="296"/>
    </location>
</feature>
<name>A0ABT2AIN8_9BURK</name>
<dbReference type="InterPro" id="IPR047111">
    <property type="entry name" value="YbaP-like"/>
</dbReference>
<evidence type="ECO:0000313" key="3">
    <source>
        <dbReference type="Proteomes" id="UP001206572"/>
    </source>
</evidence>
<protein>
    <submittedName>
        <fullName evidence="2">TraB/GumN family protein</fullName>
    </submittedName>
</protein>
<proteinExistence type="predicted"/>
<dbReference type="EMBL" id="JANUHA010000004">
    <property type="protein sequence ID" value="MCS0596102.1"/>
    <property type="molecule type" value="Genomic_DNA"/>
</dbReference>
<gene>
    <name evidence="2" type="ORF">NX780_07035</name>
</gene>
<sequence length="296" mass="32164">MRRPIIVVFFSLFLMAFQALAGERGALFKVSSGANALYLYGTVHAGRPDFYPLEPRIGAAMAAAPTLALEVDSTGDQAAMAATIFKHGMFPAGTPGLPGLPAERRARIEAGLRKQGIEPAMVAQLKPWMLVATLAMVEAGKLGYDPKLGVDAHLAGLAKSSGKTRITELESMEYQATLFNRMPVDDQWTMLEEALNDMESGRHAREARELFAAYEGADQAALDRIAKRLEEDNTVGGKFTREVLMNERNGPMADKIVSLVGRENNAVVAVGLLHLVGKEGVPELLRKRGVKVERVY</sequence>
<dbReference type="RefSeq" id="WP_258827153.1">
    <property type="nucleotide sequence ID" value="NZ_JANUHA010000004.1"/>
</dbReference>
<feature type="signal peptide" evidence="1">
    <location>
        <begin position="1"/>
        <end position="21"/>
    </location>
</feature>
<keyword evidence="3" id="KW-1185">Reference proteome</keyword>
<reference evidence="2 3" key="1">
    <citation type="submission" date="2022-08" db="EMBL/GenBank/DDBJ databases">
        <title>Reclassification of Massilia species as members of the genera Telluria, Duganella, Pseudoduganella, Mokoshia gen. nov. and Zemynaea gen. nov. using orthogonal and non-orthogonal genome-based approaches.</title>
        <authorList>
            <person name="Bowman J.P."/>
        </authorList>
    </citation>
    <scope>NUCLEOTIDE SEQUENCE [LARGE SCALE GENOMIC DNA]</scope>
    <source>
        <strain evidence="2 3">JCM 31661</strain>
    </source>
</reference>
<dbReference type="CDD" id="cd14789">
    <property type="entry name" value="Tiki"/>
    <property type="match status" value="1"/>
</dbReference>
<dbReference type="InterPro" id="IPR002816">
    <property type="entry name" value="TraB/PrgY/GumN_fam"/>
</dbReference>
<accession>A0ABT2AIN8</accession>
<dbReference type="PANTHER" id="PTHR40590">
    <property type="entry name" value="CYTOPLASMIC PROTEIN-RELATED"/>
    <property type="match status" value="1"/>
</dbReference>
<dbReference type="Pfam" id="PF01963">
    <property type="entry name" value="TraB_PrgY_gumN"/>
    <property type="match status" value="1"/>
</dbReference>
<organism evidence="2 3">
    <name type="scientific">Massilia agri</name>
    <dbReference type="NCBI Taxonomy" id="1886785"/>
    <lineage>
        <taxon>Bacteria</taxon>
        <taxon>Pseudomonadati</taxon>
        <taxon>Pseudomonadota</taxon>
        <taxon>Betaproteobacteria</taxon>
        <taxon>Burkholderiales</taxon>
        <taxon>Oxalobacteraceae</taxon>
        <taxon>Telluria group</taxon>
        <taxon>Massilia</taxon>
    </lineage>
</organism>